<keyword evidence="8" id="KW-1185">Reference proteome</keyword>
<evidence type="ECO:0000313" key="8">
    <source>
        <dbReference type="Proteomes" id="UP000254808"/>
    </source>
</evidence>
<feature type="compositionally biased region" description="Low complexity" evidence="4">
    <location>
        <begin position="363"/>
        <end position="376"/>
    </location>
</feature>
<dbReference type="SUPFAM" id="SSF53901">
    <property type="entry name" value="Thiolase-like"/>
    <property type="match status" value="2"/>
</dbReference>
<dbReference type="OrthoDB" id="9786288at2"/>
<dbReference type="GO" id="GO:0016747">
    <property type="term" value="F:acyltransferase activity, transferring groups other than amino-acyl groups"/>
    <property type="evidence" value="ECO:0007669"/>
    <property type="project" value="InterPro"/>
</dbReference>
<dbReference type="PANTHER" id="PTHR11877:SF46">
    <property type="entry name" value="TYPE III POLYKETIDE SYNTHASE A"/>
    <property type="match status" value="1"/>
</dbReference>
<feature type="region of interest" description="Disordered" evidence="4">
    <location>
        <begin position="360"/>
        <end position="393"/>
    </location>
</feature>
<dbReference type="PANTHER" id="PTHR11877">
    <property type="entry name" value="HYDROXYMETHYLGLUTARYL-COA SYNTHASE"/>
    <property type="match status" value="1"/>
</dbReference>
<dbReference type="GO" id="GO:0030639">
    <property type="term" value="P:polyketide biosynthetic process"/>
    <property type="evidence" value="ECO:0007669"/>
    <property type="project" value="TreeGrafter"/>
</dbReference>
<keyword evidence="2" id="KW-0808">Transferase</keyword>
<dbReference type="Gene3D" id="3.40.47.10">
    <property type="match status" value="2"/>
</dbReference>
<evidence type="ECO:0000256" key="4">
    <source>
        <dbReference type="SAM" id="MobiDB-lite"/>
    </source>
</evidence>
<protein>
    <submittedName>
        <fullName evidence="7">Putative naringenin-chalcone synthase</fullName>
    </submittedName>
</protein>
<comment type="similarity">
    <text evidence="1">Belongs to the thiolase-like superfamily. Chalcone/stilbene synthases family.</text>
</comment>
<evidence type="ECO:0000313" key="7">
    <source>
        <dbReference type="EMBL" id="AXJ00273.1"/>
    </source>
</evidence>
<dbReference type="InterPro" id="IPR012328">
    <property type="entry name" value="Chalcone/stilbene_synt_C"/>
</dbReference>
<dbReference type="CDD" id="cd00831">
    <property type="entry name" value="CHS_like"/>
    <property type="match status" value="1"/>
</dbReference>
<dbReference type="Pfam" id="PF00195">
    <property type="entry name" value="Chal_sti_synt_N"/>
    <property type="match status" value="1"/>
</dbReference>
<dbReference type="InterPro" id="IPR016039">
    <property type="entry name" value="Thiolase-like"/>
</dbReference>
<dbReference type="RefSeq" id="WP_114983561.1">
    <property type="nucleotide sequence ID" value="NZ_CP027806.1"/>
</dbReference>
<dbReference type="KEGG" id="cprv:CYPRO_0998"/>
<feature type="active site" description="Acyl-thioester intermediate" evidence="3">
    <location>
        <position position="153"/>
    </location>
</feature>
<evidence type="ECO:0000256" key="2">
    <source>
        <dbReference type="ARBA" id="ARBA00022679"/>
    </source>
</evidence>
<dbReference type="EMBL" id="CP027806">
    <property type="protein sequence ID" value="AXJ00273.1"/>
    <property type="molecule type" value="Genomic_DNA"/>
</dbReference>
<accession>A0A345UIH1</accession>
<dbReference type="InterPro" id="IPR011141">
    <property type="entry name" value="Polyketide_synthase_type-III"/>
</dbReference>
<evidence type="ECO:0000259" key="5">
    <source>
        <dbReference type="Pfam" id="PF00195"/>
    </source>
</evidence>
<feature type="domain" description="Chalcone/stilbene synthase N-terminal" evidence="5">
    <location>
        <begin position="12"/>
        <end position="212"/>
    </location>
</feature>
<organism evidence="7 8">
    <name type="scientific">Cyclonatronum proteinivorum</name>
    <dbReference type="NCBI Taxonomy" id="1457365"/>
    <lineage>
        <taxon>Bacteria</taxon>
        <taxon>Pseudomonadati</taxon>
        <taxon>Balneolota</taxon>
        <taxon>Balneolia</taxon>
        <taxon>Balneolales</taxon>
        <taxon>Cyclonatronaceae</taxon>
        <taxon>Cyclonatronum</taxon>
    </lineage>
</organism>
<dbReference type="Proteomes" id="UP000254808">
    <property type="component" value="Chromosome"/>
</dbReference>
<dbReference type="AlphaFoldDB" id="A0A345UIH1"/>
<gene>
    <name evidence="7" type="ORF">CYPRO_0998</name>
</gene>
<name>A0A345UIH1_9BACT</name>
<sequence>MPAYIHQLETLVPEKSYSMAFARDFMQKHVADRDAIKRILHRVYALSGIDKRHSVITEFDSGESGDFFDAETQTFLNPGTGARNDRYTGAAKAMFTALAEKTVDASDFGRADITHVITVSCTGFFAPGPDYYIVRALDLPPTTRRYHIGFMGCYAAFPALKMAETITAENPDAVVLIVCLELCTIHLQPKTDTDSLLSAAVFADGAGAAIVSRREPAPTKPALRMDGLFTALTPQGERDMAWTIGDNGFDMVLSTYIPDIIQANIGDLLLPILGENPDPEQFGYWAVHPGGRAILDKIEHSISLKPEQLAPSRATLRDYGNMSSATILFVLKSLLYDFPAKNKPVISMAFGPGLTVETGLFTPLNQPSQQSPNHSQPEAEIPESSDAAVSPKS</sequence>
<feature type="domain" description="Chalcone/stilbene synthase C-terminal" evidence="6">
    <location>
        <begin position="232"/>
        <end position="360"/>
    </location>
</feature>
<reference evidence="7 8" key="1">
    <citation type="submission" date="2018-03" db="EMBL/GenBank/DDBJ databases">
        <title>Phenotypic and genomic properties of Cyclonatronum proteinivorum gen. nov., sp. nov., a haloalkaliphilic bacteroidete from soda lakes possessing Na+-translocating rhodopsin.</title>
        <authorList>
            <person name="Toshchakov S.V."/>
            <person name="Korzhenkov A."/>
            <person name="Samarov N.I."/>
            <person name="Kublanov I.V."/>
            <person name="Muntyan M.S."/>
            <person name="Sorokin D.Y."/>
        </authorList>
    </citation>
    <scope>NUCLEOTIDE SEQUENCE [LARGE SCALE GENOMIC DNA]</scope>
    <source>
        <strain evidence="7 8">Omega</strain>
    </source>
</reference>
<evidence type="ECO:0000256" key="3">
    <source>
        <dbReference type="PIRSR" id="PIRSR000451-1"/>
    </source>
</evidence>
<dbReference type="Pfam" id="PF02797">
    <property type="entry name" value="Chal_sti_synt_C"/>
    <property type="match status" value="1"/>
</dbReference>
<evidence type="ECO:0000256" key="1">
    <source>
        <dbReference type="ARBA" id="ARBA00005531"/>
    </source>
</evidence>
<dbReference type="InterPro" id="IPR001099">
    <property type="entry name" value="Chalcone/stilbene_synt_N"/>
</dbReference>
<evidence type="ECO:0000259" key="6">
    <source>
        <dbReference type="Pfam" id="PF02797"/>
    </source>
</evidence>
<dbReference type="PIRSF" id="PIRSF000451">
    <property type="entry name" value="PKS_III"/>
    <property type="match status" value="1"/>
</dbReference>
<proteinExistence type="inferred from homology"/>